<evidence type="ECO:0000313" key="2">
    <source>
        <dbReference type="EMBL" id="KMU81362.1"/>
    </source>
</evidence>
<dbReference type="STRING" id="454286.A0A0J8U3J5"/>
<gene>
    <name evidence="2" type="ORF">CISG_09007</name>
</gene>
<evidence type="ECO:0000259" key="1">
    <source>
        <dbReference type="Pfam" id="PF11566"/>
    </source>
</evidence>
<dbReference type="Gene3D" id="3.40.1000.30">
    <property type="match status" value="1"/>
</dbReference>
<sequence>MSPTPSDSPHGATDSALDSSNVLTLAASCLDKDAPNLNTAWEAIALVGHACMVAVDFRLIGLGEDRRVAKCPYGRASQGVESDENLLIPIRA</sequence>
<evidence type="ECO:0000313" key="3">
    <source>
        <dbReference type="Proteomes" id="UP000054559"/>
    </source>
</evidence>
<dbReference type="EMBL" id="DS268198">
    <property type="protein sequence ID" value="KMU81362.1"/>
    <property type="molecule type" value="Genomic_DNA"/>
</dbReference>
<dbReference type="AlphaFoldDB" id="A0A0J8U3J5"/>
<organism evidence="2 3">
    <name type="scientific">Coccidioides immitis RMSCC 3703</name>
    <dbReference type="NCBI Taxonomy" id="454286"/>
    <lineage>
        <taxon>Eukaryota</taxon>
        <taxon>Fungi</taxon>
        <taxon>Dikarya</taxon>
        <taxon>Ascomycota</taxon>
        <taxon>Pezizomycotina</taxon>
        <taxon>Eurotiomycetes</taxon>
        <taxon>Eurotiomycetidae</taxon>
        <taxon>Onygenales</taxon>
        <taxon>Onygenaceae</taxon>
        <taxon>Coccidioides</taxon>
    </lineage>
</organism>
<reference evidence="3" key="1">
    <citation type="journal article" date="2010" name="Genome Res.">
        <title>Population genomic sequencing of Coccidioides fungi reveals recent hybridization and transposon control.</title>
        <authorList>
            <person name="Neafsey D.E."/>
            <person name="Barker B.M."/>
            <person name="Sharpton T.J."/>
            <person name="Stajich J.E."/>
            <person name="Park D.J."/>
            <person name="Whiston E."/>
            <person name="Hung C.-Y."/>
            <person name="McMahan C."/>
            <person name="White J."/>
            <person name="Sykes S."/>
            <person name="Heiman D."/>
            <person name="Young S."/>
            <person name="Zeng Q."/>
            <person name="Abouelleil A."/>
            <person name="Aftuck L."/>
            <person name="Bessette D."/>
            <person name="Brown A."/>
            <person name="FitzGerald M."/>
            <person name="Lui A."/>
            <person name="Macdonald J.P."/>
            <person name="Priest M."/>
            <person name="Orbach M.J."/>
            <person name="Galgiani J.N."/>
            <person name="Kirkland T.N."/>
            <person name="Cole G.T."/>
            <person name="Birren B.W."/>
            <person name="Henn M.R."/>
            <person name="Taylor J.W."/>
            <person name="Rounsley S.D."/>
        </authorList>
    </citation>
    <scope>NUCLEOTIDE SEQUENCE [LARGE SCALE GENOMIC DNA]</scope>
    <source>
        <strain evidence="3">RMSCC 3703</strain>
    </source>
</reference>
<protein>
    <recommendedName>
        <fullName evidence="1">PI31 proteasome regulator N-terminal domain-containing protein</fullName>
    </recommendedName>
</protein>
<accession>A0A0J8U3J5</accession>
<proteinExistence type="predicted"/>
<name>A0A0J8U3J5_COCIT</name>
<dbReference type="OrthoDB" id="68090at2759"/>
<feature type="domain" description="PI31 proteasome regulator N-terminal" evidence="1">
    <location>
        <begin position="34"/>
        <end position="75"/>
    </location>
</feature>
<dbReference type="Pfam" id="PF11566">
    <property type="entry name" value="PI31_Prot_N"/>
    <property type="match status" value="1"/>
</dbReference>
<dbReference type="InterPro" id="IPR021625">
    <property type="entry name" value="PI31_Prot_N"/>
</dbReference>
<dbReference type="Proteomes" id="UP000054559">
    <property type="component" value="Unassembled WGS sequence"/>
</dbReference>